<proteinExistence type="predicted"/>
<dbReference type="SUPFAM" id="SSF51703">
    <property type="entry name" value="Cobalamin (vitamin B12)-dependent enzymes"/>
    <property type="match status" value="1"/>
</dbReference>
<dbReference type="AlphaFoldDB" id="E4RRS9"/>
<dbReference type="Gene3D" id="3.20.20.240">
    <property type="entry name" value="Methylmalonyl-CoA mutase"/>
    <property type="match status" value="1"/>
</dbReference>
<dbReference type="Pfam" id="PF01642">
    <property type="entry name" value="MM_CoA_mutase"/>
    <property type="match status" value="1"/>
</dbReference>
<dbReference type="eggNOG" id="COG1884">
    <property type="taxonomic scope" value="Bacteria"/>
</dbReference>
<dbReference type="Proteomes" id="UP000007435">
    <property type="component" value="Chromosome"/>
</dbReference>
<dbReference type="GO" id="GO:0019678">
    <property type="term" value="P:propionate metabolic process, methylmalonyl pathway"/>
    <property type="evidence" value="ECO:0007669"/>
    <property type="project" value="TreeGrafter"/>
</dbReference>
<evidence type="ECO:0000313" key="3">
    <source>
        <dbReference type="Proteomes" id="UP000007435"/>
    </source>
</evidence>
<dbReference type="OrthoDB" id="9762378at2"/>
<gene>
    <name evidence="2" type="ordered locus">Lbys_1914</name>
</gene>
<sequence>MEWLQKVLSELPASPTFEVGNPLIDHTPTKALNIPKLQAHWLVSQWVDNKDEVLSSLQGGVQALSMKAETYSTLGDLDLSQKTIRIVGPSENLSPKGNLILCDEPRPQNFKGKWGIQGDHMVDLLIKAEKVVFQQKYGPVHFLLPAKENFYLNLAQMRTLRHLWAKIEEANQAQAGSCSFGVLLPCTGQDSYTEIIARTQMATSAICGGADWLEGEPIPGLEKEFARRLDRNIQHILRWEGHLGEVDDPASGSYFLEDLTIKMIEETWSTYLETYEKSLSSK</sequence>
<dbReference type="KEGG" id="lby:Lbys_1914"/>
<evidence type="ECO:0000259" key="1">
    <source>
        <dbReference type="Pfam" id="PF01642"/>
    </source>
</evidence>
<dbReference type="PANTHER" id="PTHR48101:SF4">
    <property type="entry name" value="METHYLMALONYL-COA MUTASE, MITOCHONDRIAL"/>
    <property type="match status" value="1"/>
</dbReference>
<dbReference type="GO" id="GO:0004494">
    <property type="term" value="F:methylmalonyl-CoA mutase activity"/>
    <property type="evidence" value="ECO:0007669"/>
    <property type="project" value="TreeGrafter"/>
</dbReference>
<accession>E4RRS9</accession>
<dbReference type="InterPro" id="IPR006099">
    <property type="entry name" value="MeMalonylCoA_mutase_a/b_cat"/>
</dbReference>
<name>E4RRS9_LEAB4</name>
<dbReference type="InterPro" id="IPR016176">
    <property type="entry name" value="Cbl-dep_enz_cat"/>
</dbReference>
<dbReference type="HOGENOM" id="CLU_986227_0_0_10"/>
<dbReference type="PANTHER" id="PTHR48101">
    <property type="entry name" value="METHYLMALONYL-COA MUTASE, MITOCHONDRIAL-RELATED"/>
    <property type="match status" value="1"/>
</dbReference>
<dbReference type="GO" id="GO:0005737">
    <property type="term" value="C:cytoplasm"/>
    <property type="evidence" value="ECO:0007669"/>
    <property type="project" value="TreeGrafter"/>
</dbReference>
<dbReference type="STRING" id="649349.Lbys_1914"/>
<feature type="domain" description="Methylmalonyl-CoA mutase alpha/beta chain catalytic" evidence="1">
    <location>
        <begin position="140"/>
        <end position="270"/>
    </location>
</feature>
<reference evidence="2 3" key="2">
    <citation type="journal article" date="2011" name="Stand. Genomic Sci.">
        <title>Complete genome sequence of Leadbetterella byssophila type strain (4M15).</title>
        <authorList>
            <person name="Abt B."/>
            <person name="Teshima H."/>
            <person name="Lucas S."/>
            <person name="Lapidus A."/>
            <person name="Del Rio T.G."/>
            <person name="Nolan M."/>
            <person name="Tice H."/>
            <person name="Cheng J.F."/>
            <person name="Pitluck S."/>
            <person name="Liolios K."/>
            <person name="Pagani I."/>
            <person name="Ivanova N."/>
            <person name="Mavromatis K."/>
            <person name="Pati A."/>
            <person name="Tapia R."/>
            <person name="Han C."/>
            <person name="Goodwin L."/>
            <person name="Chen A."/>
            <person name="Palaniappan K."/>
            <person name="Land M."/>
            <person name="Hauser L."/>
            <person name="Chang Y.J."/>
            <person name="Jeffries C.D."/>
            <person name="Rohde M."/>
            <person name="Goker M."/>
            <person name="Tindall B.J."/>
            <person name="Detter J.C."/>
            <person name="Woyke T."/>
            <person name="Bristow J."/>
            <person name="Eisen J.A."/>
            <person name="Markowitz V."/>
            <person name="Hugenholtz P."/>
            <person name="Klenk H.P."/>
            <person name="Kyrpides N.C."/>
        </authorList>
    </citation>
    <scope>NUCLEOTIDE SEQUENCE [LARGE SCALE GENOMIC DNA]</scope>
    <source>
        <strain evidence="3">DSM 17132 / JCM 16389 / KACC 11308 / NBRC 106382 / 4M15</strain>
    </source>
</reference>
<reference key="1">
    <citation type="submission" date="2010-11" db="EMBL/GenBank/DDBJ databases">
        <title>The complete genome of Leadbetterella byssophila DSM 17132.</title>
        <authorList>
            <consortium name="US DOE Joint Genome Institute (JGI-PGF)"/>
            <person name="Lucas S."/>
            <person name="Copeland A."/>
            <person name="Lapidus A."/>
            <person name="Glavina del Rio T."/>
            <person name="Dalin E."/>
            <person name="Tice H."/>
            <person name="Bruce D."/>
            <person name="Goodwin L."/>
            <person name="Pitluck S."/>
            <person name="Kyrpides N."/>
            <person name="Mavromatis K."/>
            <person name="Ivanova N."/>
            <person name="Teshima H."/>
            <person name="Brettin T."/>
            <person name="Detter J.C."/>
            <person name="Han C."/>
            <person name="Tapia R."/>
            <person name="Land M."/>
            <person name="Hauser L."/>
            <person name="Markowitz V."/>
            <person name="Cheng J.-F."/>
            <person name="Hugenholtz P."/>
            <person name="Woyke T."/>
            <person name="Wu D."/>
            <person name="Tindall B."/>
            <person name="Pomrenke H.G."/>
            <person name="Brambilla E."/>
            <person name="Klenk H.-P."/>
            <person name="Eisen J.A."/>
        </authorList>
    </citation>
    <scope>NUCLEOTIDE SEQUENCE [LARGE SCALE GENOMIC DNA]</scope>
    <source>
        <strain>DSM 17132</strain>
    </source>
</reference>
<keyword evidence="3" id="KW-1185">Reference proteome</keyword>
<dbReference type="RefSeq" id="WP_013408664.1">
    <property type="nucleotide sequence ID" value="NC_014655.1"/>
</dbReference>
<protein>
    <recommendedName>
        <fullName evidence="1">Methylmalonyl-CoA mutase alpha/beta chain catalytic domain-containing protein</fullName>
    </recommendedName>
</protein>
<dbReference type="GO" id="GO:0031419">
    <property type="term" value="F:cobalamin binding"/>
    <property type="evidence" value="ECO:0007669"/>
    <property type="project" value="InterPro"/>
</dbReference>
<dbReference type="EMBL" id="CP002305">
    <property type="protein sequence ID" value="ADQ17616.1"/>
    <property type="molecule type" value="Genomic_DNA"/>
</dbReference>
<evidence type="ECO:0000313" key="2">
    <source>
        <dbReference type="EMBL" id="ADQ17616.1"/>
    </source>
</evidence>
<organism evidence="2 3">
    <name type="scientific">Leadbetterella byssophila (strain DSM 17132 / JCM 16389 / KACC 11308 / NBRC 106382 / 4M15)</name>
    <dbReference type="NCBI Taxonomy" id="649349"/>
    <lineage>
        <taxon>Bacteria</taxon>
        <taxon>Pseudomonadati</taxon>
        <taxon>Bacteroidota</taxon>
        <taxon>Cytophagia</taxon>
        <taxon>Cytophagales</taxon>
        <taxon>Leadbetterellaceae</taxon>
        <taxon>Leadbetterella</taxon>
    </lineage>
</organism>